<dbReference type="Proteomes" id="UP000252519">
    <property type="component" value="Unassembled WGS sequence"/>
</dbReference>
<gene>
    <name evidence="1" type="ORF">ANCCAN_26014</name>
</gene>
<organism evidence="1 2">
    <name type="scientific">Ancylostoma caninum</name>
    <name type="common">Dog hookworm</name>
    <dbReference type="NCBI Taxonomy" id="29170"/>
    <lineage>
        <taxon>Eukaryota</taxon>
        <taxon>Metazoa</taxon>
        <taxon>Ecdysozoa</taxon>
        <taxon>Nematoda</taxon>
        <taxon>Chromadorea</taxon>
        <taxon>Rhabditida</taxon>
        <taxon>Rhabditina</taxon>
        <taxon>Rhabditomorpha</taxon>
        <taxon>Strongyloidea</taxon>
        <taxon>Ancylostomatidae</taxon>
        <taxon>Ancylostomatinae</taxon>
        <taxon>Ancylostoma</taxon>
    </lineage>
</organism>
<comment type="caution">
    <text evidence="1">The sequence shown here is derived from an EMBL/GenBank/DDBJ whole genome shotgun (WGS) entry which is preliminary data.</text>
</comment>
<proteinExistence type="predicted"/>
<evidence type="ECO:0000313" key="1">
    <source>
        <dbReference type="EMBL" id="RCN28244.1"/>
    </source>
</evidence>
<dbReference type="OrthoDB" id="5864362at2759"/>
<dbReference type="EMBL" id="JOJR01002833">
    <property type="protein sequence ID" value="RCN28244.1"/>
    <property type="molecule type" value="Genomic_DNA"/>
</dbReference>
<reference evidence="1 2" key="1">
    <citation type="submission" date="2014-10" db="EMBL/GenBank/DDBJ databases">
        <title>Draft genome of the hookworm Ancylostoma caninum.</title>
        <authorList>
            <person name="Mitreva M."/>
        </authorList>
    </citation>
    <scope>NUCLEOTIDE SEQUENCE [LARGE SCALE GENOMIC DNA]</scope>
    <source>
        <strain evidence="1 2">Baltimore</strain>
    </source>
</reference>
<keyword evidence="2" id="KW-1185">Reference proteome</keyword>
<protein>
    <submittedName>
        <fullName evidence="1">Uncharacterized protein</fullName>
    </submittedName>
</protein>
<accession>A0A368F7V3</accession>
<dbReference type="STRING" id="29170.A0A368F7V3"/>
<evidence type="ECO:0000313" key="2">
    <source>
        <dbReference type="Proteomes" id="UP000252519"/>
    </source>
</evidence>
<sequence>MLGGETLGRAQTYPLENYKQLIIFFQKGAQVWHRHPELVWIPGELEHDVTFTTRTIRIRLEDDEVIEVPISSPNQLPFLRNPTILIGKDDLTALSYLHEPAGRAITLV</sequence>
<dbReference type="AlphaFoldDB" id="A0A368F7V3"/>
<dbReference type="SUPFAM" id="SSF50084">
    <property type="entry name" value="Myosin S1 fragment, N-terminal domain"/>
    <property type="match status" value="1"/>
</dbReference>
<name>A0A368F7V3_ANCCA</name>